<feature type="signal peptide" evidence="1">
    <location>
        <begin position="1"/>
        <end position="38"/>
    </location>
</feature>
<accession>A0A345P719</accession>
<gene>
    <name evidence="2" type="ORF">HYN46_09640</name>
</gene>
<name>A0A345P719_9GAMM</name>
<evidence type="ECO:0000313" key="3">
    <source>
        <dbReference type="Proteomes" id="UP000253940"/>
    </source>
</evidence>
<dbReference type="AlphaFoldDB" id="A0A345P719"/>
<protein>
    <submittedName>
        <fullName evidence="2">Uncharacterized protein</fullName>
    </submittedName>
</protein>
<evidence type="ECO:0000313" key="2">
    <source>
        <dbReference type="EMBL" id="AXI03078.1"/>
    </source>
</evidence>
<dbReference type="Proteomes" id="UP000253940">
    <property type="component" value="Chromosome"/>
</dbReference>
<keyword evidence="1" id="KW-0732">Signal</keyword>
<keyword evidence="3" id="KW-1185">Reference proteome</keyword>
<dbReference type="EMBL" id="CP031222">
    <property type="protein sequence ID" value="AXI03078.1"/>
    <property type="molecule type" value="Genomic_DNA"/>
</dbReference>
<proteinExistence type="predicted"/>
<organism evidence="2 3">
    <name type="scientific">Aquirhabdus parva</name>
    <dbReference type="NCBI Taxonomy" id="2283318"/>
    <lineage>
        <taxon>Bacteria</taxon>
        <taxon>Pseudomonadati</taxon>
        <taxon>Pseudomonadota</taxon>
        <taxon>Gammaproteobacteria</taxon>
        <taxon>Moraxellales</taxon>
        <taxon>Moraxellaceae</taxon>
        <taxon>Aquirhabdus</taxon>
    </lineage>
</organism>
<feature type="chain" id="PRO_5016856517" evidence="1">
    <location>
        <begin position="39"/>
        <end position="189"/>
    </location>
</feature>
<reference evidence="2 3" key="1">
    <citation type="submission" date="2018-07" db="EMBL/GenBank/DDBJ databases">
        <title>Genome sequencing of Moraxellaceae gen. HYN0046.</title>
        <authorList>
            <person name="Kim M."/>
            <person name="Yi H."/>
        </authorList>
    </citation>
    <scope>NUCLEOTIDE SEQUENCE [LARGE SCALE GENOMIC DNA]</scope>
    <source>
        <strain evidence="2 3">HYN0046</strain>
    </source>
</reference>
<dbReference type="OrthoDB" id="6717053at2"/>
<evidence type="ECO:0000256" key="1">
    <source>
        <dbReference type="SAM" id="SignalP"/>
    </source>
</evidence>
<sequence length="189" mass="20265">MKDAESDFLKSKNYSVFVKKLSIAVMIASATTFAPVHAASQLTDAELDTKFLDVPIKSPYLTKKEADRQSAAAGNSDATSATAFENAQSVLVESPEGLNNPLLSGVEQRIRSLGVSDVAGVPNGVANSGIEIPFGAENYSFKWAGNVDQVYVAPPTNIDYLQSVYGADAEFYLTKPQVVRIEATSHRTN</sequence>
<dbReference type="KEGG" id="mbah:HYN46_09640"/>